<evidence type="ECO:0000256" key="4">
    <source>
        <dbReference type="ARBA" id="ARBA00022989"/>
    </source>
</evidence>
<feature type="transmembrane region" description="Helical" evidence="7">
    <location>
        <begin position="773"/>
        <end position="795"/>
    </location>
</feature>
<keyword evidence="10" id="KW-0614">Plasmid</keyword>
<feature type="transmembrane region" description="Helical" evidence="7">
    <location>
        <begin position="861"/>
        <end position="884"/>
    </location>
</feature>
<dbReference type="InterPro" id="IPR047928">
    <property type="entry name" value="Perm_prefix_1"/>
</dbReference>
<dbReference type="GO" id="GO:0005886">
    <property type="term" value="C:plasma membrane"/>
    <property type="evidence" value="ECO:0007669"/>
    <property type="project" value="UniProtKB-SubCell"/>
</dbReference>
<name>A0A2Z5GAM6_9BACT</name>
<feature type="transmembrane region" description="Helical" evidence="7">
    <location>
        <begin position="419"/>
        <end position="441"/>
    </location>
</feature>
<dbReference type="NCBIfam" id="TIGR03434">
    <property type="entry name" value="ADOP"/>
    <property type="match status" value="1"/>
</dbReference>
<evidence type="ECO:0008006" key="12">
    <source>
        <dbReference type="Google" id="ProtNLM"/>
    </source>
</evidence>
<feature type="transmembrane region" description="Helical" evidence="7">
    <location>
        <begin position="827"/>
        <end position="849"/>
    </location>
</feature>
<evidence type="ECO:0000256" key="6">
    <source>
        <dbReference type="ARBA" id="ARBA00038076"/>
    </source>
</evidence>
<dbReference type="RefSeq" id="WP_236657621.1">
    <property type="nucleotide sequence ID" value="NZ_CP030843.1"/>
</dbReference>
<comment type="similarity">
    <text evidence="6">Belongs to the ABC-4 integral membrane protein family.</text>
</comment>
<accession>A0A2Z5GAM6</accession>
<evidence type="ECO:0000313" key="10">
    <source>
        <dbReference type="EMBL" id="AXC16253.1"/>
    </source>
</evidence>
<feature type="transmembrane region" description="Helical" evidence="7">
    <location>
        <begin position="364"/>
        <end position="388"/>
    </location>
</feature>
<feature type="domain" description="ABC3 transporter permease C-terminal" evidence="8">
    <location>
        <begin position="778"/>
        <end position="891"/>
    </location>
</feature>
<protein>
    <recommendedName>
        <fullName evidence="12">Permease</fullName>
    </recommendedName>
</protein>
<keyword evidence="5 7" id="KW-0472">Membrane</keyword>
<evidence type="ECO:0000256" key="1">
    <source>
        <dbReference type="ARBA" id="ARBA00004651"/>
    </source>
</evidence>
<evidence type="ECO:0000259" key="9">
    <source>
        <dbReference type="Pfam" id="PF12704"/>
    </source>
</evidence>
<reference evidence="10 11" key="1">
    <citation type="journal article" date="2018" name="Front. Microbiol.">
        <title>Hydrolytic Capabilities as a Key to Environmental Success: Chitinolytic and Cellulolytic Acidobacteria From Acidic Sub-arctic Soils and Boreal Peatlands.</title>
        <authorList>
            <person name="Belova S.E."/>
            <person name="Ravin N.V."/>
            <person name="Pankratov T.A."/>
            <person name="Rakitin A.L."/>
            <person name="Ivanova A.A."/>
            <person name="Beletsky A.V."/>
            <person name="Mardanov A.V."/>
            <person name="Sinninghe Damste J.S."/>
            <person name="Dedysh S.N."/>
        </authorList>
    </citation>
    <scope>NUCLEOTIDE SEQUENCE [LARGE SCALE GENOMIC DNA]</scope>
    <source>
        <strain evidence="10 11">SBC82</strain>
        <plasmid evidence="11">pacpol4</plasmid>
    </source>
</reference>
<feature type="domain" description="MacB-like periplasmic core" evidence="9">
    <location>
        <begin position="570"/>
        <end position="716"/>
    </location>
</feature>
<evidence type="ECO:0000256" key="2">
    <source>
        <dbReference type="ARBA" id="ARBA00022475"/>
    </source>
</evidence>
<dbReference type="Proteomes" id="UP000253606">
    <property type="component" value="Plasmid pACPOL4"/>
</dbReference>
<feature type="domain" description="MacB-like periplasmic core" evidence="9">
    <location>
        <begin position="97"/>
        <end position="327"/>
    </location>
</feature>
<keyword evidence="3 7" id="KW-0812">Transmembrane</keyword>
<evidence type="ECO:0000256" key="3">
    <source>
        <dbReference type="ARBA" id="ARBA00022692"/>
    </source>
</evidence>
<evidence type="ECO:0000256" key="5">
    <source>
        <dbReference type="ARBA" id="ARBA00023136"/>
    </source>
</evidence>
<dbReference type="InterPro" id="IPR003838">
    <property type="entry name" value="ABC3_permease_C"/>
</dbReference>
<keyword evidence="2" id="KW-1003">Cell membrane</keyword>
<dbReference type="PANTHER" id="PTHR30572:SF4">
    <property type="entry name" value="ABC TRANSPORTER PERMEASE YTRF"/>
    <property type="match status" value="1"/>
</dbReference>
<dbReference type="Pfam" id="PF12704">
    <property type="entry name" value="MacB_PCD"/>
    <property type="match status" value="2"/>
</dbReference>
<feature type="transmembrane region" description="Helical" evidence="7">
    <location>
        <begin position="96"/>
        <end position="123"/>
    </location>
</feature>
<comment type="subcellular location">
    <subcellularLocation>
        <location evidence="1">Cell membrane</location>
        <topology evidence="1">Multi-pass membrane protein</topology>
    </subcellularLocation>
</comment>
<proteinExistence type="inferred from homology"/>
<geneLocation type="plasmid" evidence="11">
    <name>pacpol4</name>
</geneLocation>
<evidence type="ECO:0000313" key="11">
    <source>
        <dbReference type="Proteomes" id="UP000253606"/>
    </source>
</evidence>
<feature type="domain" description="ABC3 transporter permease C-terminal" evidence="8">
    <location>
        <begin position="369"/>
        <end position="486"/>
    </location>
</feature>
<dbReference type="Pfam" id="PF02687">
    <property type="entry name" value="FtsX"/>
    <property type="match status" value="2"/>
</dbReference>
<dbReference type="InterPro" id="IPR025857">
    <property type="entry name" value="MacB_PCD"/>
</dbReference>
<evidence type="ECO:0000259" key="8">
    <source>
        <dbReference type="Pfam" id="PF02687"/>
    </source>
</evidence>
<dbReference type="EMBL" id="CP030843">
    <property type="protein sequence ID" value="AXC16253.1"/>
    <property type="molecule type" value="Genomic_DNA"/>
</dbReference>
<evidence type="ECO:0000256" key="7">
    <source>
        <dbReference type="SAM" id="Phobius"/>
    </source>
</evidence>
<sequence>MKLWSRTTSMMRNLFQKSRVENQLDDEVHAYVNMLTDERIAAGMPASEARRTAQAEFGGIEQLKQAVRDQRAGTDVELLWQDARFGLRQLRRNHGFTLTVVLTLALSIGANTAIFSIVNALMLKSLPYAHPERLGVIYEHATGPHPSQDMIALDGEEWEALRDNVPSLISAISSGMASGVNLQVDPVQSGSVQPRYSQAGGQVQYLHAARISAHYLDVLDIQPLLGRNFTATEDQPHGPKSAILSYNLWRTTFGGDRNLLGQTIHLKGEPYTVVGVLPQGAVTPSHADIYTALQPSREGEGGGANFDVITRLRDGATWQQADAEINRAWAGQAARFAGHVAGGQLTWYSVPLQKGKTEDLRPKALTLMLAAGIILLIACANLAGLTLVRMLRRTPEIAIRLALGASHGQIQMQLWVENLLLALMGGLAGIGAGFVALRGLLSMLPEGFLPVASVPLDGRVLAFTLAVAVFTCLLFGMLPALASRKVDLRSSMAMRVGFGGDRLRLRQALIAGEVALTVVLLAASGLLIRTLIHLETLPPGFIPNGVMTAKASLDDARYRDPAAFAHLLDTSIAAMQQIPGVQIAAVGLTLPYERALNDSVKIGDGPEAGLEAETDVVYVTPGYFDALQISLLRGRAFTGSDGTHTKPVAIVNKAFARRFFNGADPVGRSFNKGVTIVGMVADVATAPGIDDSGPITSERTVYIPATQINARLLPLVHTWFQPSWIVRTAAPIDGLTGQMQRALSSADPSLPFSGFYSMSDLMAATLATQRIEVALLSAMAGLALLLSAVGIFALVSNMVVQKTREIGIRIALGSSVRRAMIHVSSPGVRASVAGLVVGLILCTGALRAMRSVLYGVGVYDAPTIAAVVLTLAAVTLLATTVPTLRIARIEPAKTLRDE</sequence>
<feature type="transmembrane region" description="Helical" evidence="7">
    <location>
        <begin position="503"/>
        <end position="528"/>
    </location>
</feature>
<dbReference type="NCBIfam" id="NF038403">
    <property type="entry name" value="perm_prefix_1"/>
    <property type="match status" value="1"/>
</dbReference>
<dbReference type="InterPro" id="IPR017800">
    <property type="entry name" value="ADOP"/>
</dbReference>
<keyword evidence="4 7" id="KW-1133">Transmembrane helix</keyword>
<feature type="transmembrane region" description="Helical" evidence="7">
    <location>
        <begin position="461"/>
        <end position="482"/>
    </location>
</feature>
<keyword evidence="11" id="KW-1185">Reference proteome</keyword>
<dbReference type="AlphaFoldDB" id="A0A2Z5GAM6"/>
<organism evidence="10 11">
    <name type="scientific">Acidisarcina polymorpha</name>
    <dbReference type="NCBI Taxonomy" id="2211140"/>
    <lineage>
        <taxon>Bacteria</taxon>
        <taxon>Pseudomonadati</taxon>
        <taxon>Acidobacteriota</taxon>
        <taxon>Terriglobia</taxon>
        <taxon>Terriglobales</taxon>
        <taxon>Acidobacteriaceae</taxon>
        <taxon>Acidisarcina</taxon>
    </lineage>
</organism>
<gene>
    <name evidence="10" type="ORF">ACPOL_7053</name>
</gene>
<dbReference type="GO" id="GO:0022857">
    <property type="term" value="F:transmembrane transporter activity"/>
    <property type="evidence" value="ECO:0007669"/>
    <property type="project" value="TreeGrafter"/>
</dbReference>
<dbReference type="PANTHER" id="PTHR30572">
    <property type="entry name" value="MEMBRANE COMPONENT OF TRANSPORTER-RELATED"/>
    <property type="match status" value="1"/>
</dbReference>
<dbReference type="KEGG" id="abas:ACPOL_7053"/>
<dbReference type="InterPro" id="IPR050250">
    <property type="entry name" value="Macrolide_Exporter_MacB"/>
</dbReference>